<feature type="transmembrane region" description="Helical" evidence="7">
    <location>
        <begin position="349"/>
        <end position="370"/>
    </location>
</feature>
<sequence length="407" mass="44275">MSTNPAASSLFSNRFVQVILLSNVFLQIGVWIRNFAVLLYVVEVTNENVIAVSLISVAEFAPIFLFSFIGGTFADRWKPKRTMVWCDILSAASIFAVLGTMVFGSWKAIFFAMLISAILSQFSQPSGMKLFKQHVPEPLIQAGMSMYQTIFAIFLILGPILGTFMFQQAGVTISLAVVGVAFLLSAAVLTLLPPDREDRQEARATSLWTDMKDGFRYVFARKTLSTLSVCFFVAGLAIGLIQPLGVFVVTERLGLPKENLQWLLVSSGIAMLAGGAMAMALSKKLLPQQMLFAGLLIDVAGIWLTGWSTELWLTIVGSVISGLIYPLIQVGMSTFILQQTESDFVGRVNGIMTPMFMGAMVLMMSAAGIVKEHTSLYTVYVLSAALMLIGAIVLLPILKAAPHKQTA</sequence>
<keyword evidence="6 7" id="KW-0472">Membrane</keyword>
<evidence type="ECO:0000256" key="6">
    <source>
        <dbReference type="ARBA" id="ARBA00023136"/>
    </source>
</evidence>
<dbReference type="CDD" id="cd06173">
    <property type="entry name" value="MFS_MefA_like"/>
    <property type="match status" value="1"/>
</dbReference>
<evidence type="ECO:0000256" key="4">
    <source>
        <dbReference type="ARBA" id="ARBA00022692"/>
    </source>
</evidence>
<feature type="domain" description="Major facilitator superfamily (MFS) profile" evidence="8">
    <location>
        <begin position="223"/>
        <end position="407"/>
    </location>
</feature>
<feature type="transmembrane region" description="Helical" evidence="7">
    <location>
        <begin position="376"/>
        <end position="398"/>
    </location>
</feature>
<dbReference type="RefSeq" id="WP_138789162.1">
    <property type="nucleotide sequence ID" value="NZ_JBHTGQ010000028.1"/>
</dbReference>
<evidence type="ECO:0000256" key="7">
    <source>
        <dbReference type="SAM" id="Phobius"/>
    </source>
</evidence>
<feature type="transmembrane region" description="Helical" evidence="7">
    <location>
        <begin position="48"/>
        <end position="70"/>
    </location>
</feature>
<feature type="transmembrane region" description="Helical" evidence="7">
    <location>
        <begin position="260"/>
        <end position="281"/>
    </location>
</feature>
<evidence type="ECO:0000256" key="1">
    <source>
        <dbReference type="ARBA" id="ARBA00004651"/>
    </source>
</evidence>
<protein>
    <submittedName>
        <fullName evidence="9">MFS transporter</fullName>
    </submittedName>
</protein>
<comment type="subcellular location">
    <subcellularLocation>
        <location evidence="1">Cell membrane</location>
        <topology evidence="1">Multi-pass membrane protein</topology>
    </subcellularLocation>
</comment>
<feature type="transmembrane region" description="Helical" evidence="7">
    <location>
        <begin position="224"/>
        <end position="248"/>
    </location>
</feature>
<accession>A0ABW2V8X6</accession>
<reference evidence="10" key="1">
    <citation type="journal article" date="2019" name="Int. J. Syst. Evol. Microbiol.">
        <title>The Global Catalogue of Microorganisms (GCM) 10K type strain sequencing project: providing services to taxonomists for standard genome sequencing and annotation.</title>
        <authorList>
            <consortium name="The Broad Institute Genomics Platform"/>
            <consortium name="The Broad Institute Genome Sequencing Center for Infectious Disease"/>
            <person name="Wu L."/>
            <person name="Ma J."/>
        </authorList>
    </citation>
    <scope>NUCLEOTIDE SEQUENCE [LARGE SCALE GENOMIC DNA]</scope>
    <source>
        <strain evidence="10">JCM 18657</strain>
    </source>
</reference>
<feature type="transmembrane region" description="Helical" evidence="7">
    <location>
        <begin position="82"/>
        <end position="102"/>
    </location>
</feature>
<dbReference type="Gene3D" id="1.20.1250.20">
    <property type="entry name" value="MFS general substrate transporter like domains"/>
    <property type="match status" value="1"/>
</dbReference>
<feature type="transmembrane region" description="Helical" evidence="7">
    <location>
        <begin position="108"/>
        <end position="125"/>
    </location>
</feature>
<evidence type="ECO:0000256" key="3">
    <source>
        <dbReference type="ARBA" id="ARBA00022475"/>
    </source>
</evidence>
<dbReference type="InterPro" id="IPR011701">
    <property type="entry name" value="MFS"/>
</dbReference>
<evidence type="ECO:0000256" key="2">
    <source>
        <dbReference type="ARBA" id="ARBA00022448"/>
    </source>
</evidence>
<keyword evidence="10" id="KW-1185">Reference proteome</keyword>
<keyword evidence="4 7" id="KW-0812">Transmembrane</keyword>
<organism evidence="9 10">
    <name type="scientific">Paenibacillus thermoaerophilus</name>
    <dbReference type="NCBI Taxonomy" id="1215385"/>
    <lineage>
        <taxon>Bacteria</taxon>
        <taxon>Bacillati</taxon>
        <taxon>Bacillota</taxon>
        <taxon>Bacilli</taxon>
        <taxon>Bacillales</taxon>
        <taxon>Paenibacillaceae</taxon>
        <taxon>Paenibacillus</taxon>
    </lineage>
</organism>
<dbReference type="EMBL" id="JBHTGQ010000028">
    <property type="protein sequence ID" value="MFC7750748.1"/>
    <property type="molecule type" value="Genomic_DNA"/>
</dbReference>
<proteinExistence type="predicted"/>
<feature type="transmembrane region" description="Helical" evidence="7">
    <location>
        <begin position="290"/>
        <end position="306"/>
    </location>
</feature>
<feature type="transmembrane region" description="Helical" evidence="7">
    <location>
        <begin position="312"/>
        <end position="337"/>
    </location>
</feature>
<dbReference type="PROSITE" id="PS50850">
    <property type="entry name" value="MFS"/>
    <property type="match status" value="1"/>
</dbReference>
<evidence type="ECO:0000256" key="5">
    <source>
        <dbReference type="ARBA" id="ARBA00022989"/>
    </source>
</evidence>
<feature type="transmembrane region" description="Helical" evidence="7">
    <location>
        <begin position="146"/>
        <end position="166"/>
    </location>
</feature>
<comment type="caution">
    <text evidence="9">The sequence shown here is derived from an EMBL/GenBank/DDBJ whole genome shotgun (WGS) entry which is preliminary data.</text>
</comment>
<keyword evidence="2" id="KW-0813">Transport</keyword>
<dbReference type="Proteomes" id="UP001596528">
    <property type="component" value="Unassembled WGS sequence"/>
</dbReference>
<feature type="transmembrane region" description="Helical" evidence="7">
    <location>
        <begin position="172"/>
        <end position="192"/>
    </location>
</feature>
<evidence type="ECO:0000259" key="8">
    <source>
        <dbReference type="PROSITE" id="PS50850"/>
    </source>
</evidence>
<keyword evidence="3" id="KW-1003">Cell membrane</keyword>
<feature type="transmembrane region" description="Helical" evidence="7">
    <location>
        <begin position="20"/>
        <end position="42"/>
    </location>
</feature>
<name>A0ABW2V8X6_9BACL</name>
<evidence type="ECO:0000313" key="10">
    <source>
        <dbReference type="Proteomes" id="UP001596528"/>
    </source>
</evidence>
<dbReference type="InterPro" id="IPR036259">
    <property type="entry name" value="MFS_trans_sf"/>
</dbReference>
<gene>
    <name evidence="9" type="ORF">ACFQWB_12545</name>
</gene>
<dbReference type="PANTHER" id="PTHR43266">
    <property type="entry name" value="MACROLIDE-EFFLUX PROTEIN"/>
    <property type="match status" value="1"/>
</dbReference>
<dbReference type="PANTHER" id="PTHR43266:SF8">
    <property type="entry name" value="MACROLIDE-EFFLUX PROTEIN"/>
    <property type="match status" value="1"/>
</dbReference>
<keyword evidence="5 7" id="KW-1133">Transmembrane helix</keyword>
<evidence type="ECO:0000313" key="9">
    <source>
        <dbReference type="EMBL" id="MFC7750748.1"/>
    </source>
</evidence>
<dbReference type="SUPFAM" id="SSF103473">
    <property type="entry name" value="MFS general substrate transporter"/>
    <property type="match status" value="1"/>
</dbReference>
<dbReference type="Pfam" id="PF07690">
    <property type="entry name" value="MFS_1"/>
    <property type="match status" value="1"/>
</dbReference>
<dbReference type="InterPro" id="IPR020846">
    <property type="entry name" value="MFS_dom"/>
</dbReference>